<dbReference type="Proteomes" id="UP000250043">
    <property type="component" value="Unassembled WGS sequence"/>
</dbReference>
<reference evidence="1 2" key="1">
    <citation type="submission" date="2016-07" db="EMBL/GenBank/DDBJ databases">
        <title>Draft genome of the white-rot fungus Obba rivulosa 3A-2.</title>
        <authorList>
            <consortium name="DOE Joint Genome Institute"/>
            <person name="Miettinen O."/>
            <person name="Riley R."/>
            <person name="Acob R."/>
            <person name="Barry K."/>
            <person name="Cullen D."/>
            <person name="De Vries R."/>
            <person name="Hainaut M."/>
            <person name="Hatakka A."/>
            <person name="Henrissat B."/>
            <person name="Hilden K."/>
            <person name="Kuo R."/>
            <person name="Labutti K."/>
            <person name="Lipzen A."/>
            <person name="Makela M.R."/>
            <person name="Sandor L."/>
            <person name="Spatafora J.W."/>
            <person name="Grigoriev I.V."/>
            <person name="Hibbett D.S."/>
        </authorList>
    </citation>
    <scope>NUCLEOTIDE SEQUENCE [LARGE SCALE GENOMIC DNA]</scope>
    <source>
        <strain evidence="1 2">3A-2</strain>
    </source>
</reference>
<evidence type="ECO:0000313" key="2">
    <source>
        <dbReference type="Proteomes" id="UP000250043"/>
    </source>
</evidence>
<accession>A0A8E2DFT6</accession>
<proteinExistence type="predicted"/>
<keyword evidence="2" id="KW-1185">Reference proteome</keyword>
<dbReference type="AlphaFoldDB" id="A0A8E2DFT6"/>
<sequence>MNIYSTRMGSEYTPSIVDVFVKGNMTRRRYAASLGGRHLRAEKISEASVKIVMPKVPLTSKPSSAETKLPRERRLALVTVPAGTTPTAKWFTFSIHPVEILPKNRRGCHKGRSKHSKDNEPLMELLVYVADGTKVKQTPTEETVTPIPIPDILPDSSFWESQCTRQIGAPFLSVDINHVRWQA</sequence>
<organism evidence="1 2">
    <name type="scientific">Obba rivulosa</name>
    <dbReference type="NCBI Taxonomy" id="1052685"/>
    <lineage>
        <taxon>Eukaryota</taxon>
        <taxon>Fungi</taxon>
        <taxon>Dikarya</taxon>
        <taxon>Basidiomycota</taxon>
        <taxon>Agaricomycotina</taxon>
        <taxon>Agaricomycetes</taxon>
        <taxon>Polyporales</taxon>
        <taxon>Gelatoporiaceae</taxon>
        <taxon>Obba</taxon>
    </lineage>
</organism>
<protein>
    <submittedName>
        <fullName evidence="1">Uncharacterized protein</fullName>
    </submittedName>
</protein>
<evidence type="ECO:0000313" key="1">
    <source>
        <dbReference type="EMBL" id="OCH85167.1"/>
    </source>
</evidence>
<dbReference type="EMBL" id="KV722604">
    <property type="protein sequence ID" value="OCH85167.1"/>
    <property type="molecule type" value="Genomic_DNA"/>
</dbReference>
<gene>
    <name evidence="1" type="ORF">OBBRIDRAFT_807728</name>
</gene>
<name>A0A8E2DFT6_9APHY</name>